<keyword evidence="3" id="KW-1185">Reference proteome</keyword>
<evidence type="ECO:0000256" key="1">
    <source>
        <dbReference type="SAM" id="Coils"/>
    </source>
</evidence>
<dbReference type="Proteomes" id="UP000603602">
    <property type="component" value="Unassembled WGS sequence"/>
</dbReference>
<organism evidence="2 3">
    <name type="scientific">Thauera sedimentorum</name>
    <dbReference type="NCBI Taxonomy" id="2767595"/>
    <lineage>
        <taxon>Bacteria</taxon>
        <taxon>Pseudomonadati</taxon>
        <taxon>Pseudomonadota</taxon>
        <taxon>Betaproteobacteria</taxon>
        <taxon>Rhodocyclales</taxon>
        <taxon>Zoogloeaceae</taxon>
        <taxon>Thauera</taxon>
    </lineage>
</organism>
<name>A0ABR9B7J8_9RHOO</name>
<comment type="caution">
    <text evidence="2">The sequence shown here is derived from an EMBL/GenBank/DDBJ whole genome shotgun (WGS) entry which is preliminary data.</text>
</comment>
<evidence type="ECO:0000313" key="3">
    <source>
        <dbReference type="Proteomes" id="UP000603602"/>
    </source>
</evidence>
<gene>
    <name evidence="2" type="ORF">IFO67_03170</name>
</gene>
<reference evidence="3" key="1">
    <citation type="submission" date="2023-07" db="EMBL/GenBank/DDBJ databases">
        <title>Thauera sp. CAU 1555 isolated from sand of Yaerae Beach.</title>
        <authorList>
            <person name="Kim W."/>
        </authorList>
    </citation>
    <scope>NUCLEOTIDE SEQUENCE [LARGE SCALE GENOMIC DNA]</scope>
    <source>
        <strain evidence="3">CAU 1555</strain>
    </source>
</reference>
<dbReference type="EMBL" id="JACYTO010000001">
    <property type="protein sequence ID" value="MBD8501874.1"/>
    <property type="molecule type" value="Genomic_DNA"/>
</dbReference>
<feature type="coiled-coil region" evidence="1">
    <location>
        <begin position="55"/>
        <end position="82"/>
    </location>
</feature>
<dbReference type="RefSeq" id="WP_187716692.1">
    <property type="nucleotide sequence ID" value="NZ_JACTAH010000001.1"/>
</dbReference>
<proteinExistence type="predicted"/>
<sequence>MQNITIEALAKTPAFAAALRELEAGQLADRQAQIDAWRAYRAQWHAEQAEFAARAHAVRQELDQARARVRDLEQQADRANSEALWSATRATERDRALESSIVAGADPQLHLFRAWAARAANLAGVATYETVAAFAGSAAPATNAGLAREVARICAEATERADAMRREAVAADAVALELDAMAAGILQALNRLGGSAPARLPRDWRAPLI</sequence>
<keyword evidence="1" id="KW-0175">Coiled coil</keyword>
<protein>
    <submittedName>
        <fullName evidence="2">Uncharacterized protein</fullName>
    </submittedName>
</protein>
<accession>A0ABR9B7J8</accession>
<evidence type="ECO:0000313" key="2">
    <source>
        <dbReference type="EMBL" id="MBD8501874.1"/>
    </source>
</evidence>